<keyword evidence="2" id="KW-1185">Reference proteome</keyword>
<dbReference type="RefSeq" id="XP_030980381.1">
    <property type="nucleotide sequence ID" value="XM_031130762.1"/>
</dbReference>
<dbReference type="KEGG" id="pgri:PgNI_10789"/>
<gene>
    <name evidence="3" type="ORF">PgNI_10789</name>
</gene>
<reference evidence="3" key="2">
    <citation type="submission" date="2019-10" db="EMBL/GenBank/DDBJ databases">
        <authorList>
            <consortium name="NCBI Genome Project"/>
        </authorList>
    </citation>
    <scope>NUCLEOTIDE SEQUENCE</scope>
    <source>
        <strain evidence="3">NI907</strain>
    </source>
</reference>
<accession>A0A6P8AZI9</accession>
<sequence length="120" mass="13108">MQFFHLFTTAAVALALLPQTTVAGPIDIQQSRTKDEQPHSGDCKVEILHDWFTEPFLVYRANPGSRSEITIETHSAPVIFAFAIGSGCTGIKDKKAGKIPEGFFVKISTIGISGARFLRD</sequence>
<dbReference type="GeneID" id="41965668"/>
<name>A0A6P8AZI9_PYRGI</name>
<feature type="chain" id="PRO_5028228915" evidence="1">
    <location>
        <begin position="24"/>
        <end position="120"/>
    </location>
</feature>
<proteinExistence type="predicted"/>
<feature type="signal peptide" evidence="1">
    <location>
        <begin position="1"/>
        <end position="23"/>
    </location>
</feature>
<evidence type="ECO:0000313" key="3">
    <source>
        <dbReference type="RefSeq" id="XP_030980381.1"/>
    </source>
</evidence>
<reference evidence="3" key="3">
    <citation type="submission" date="2025-08" db="UniProtKB">
        <authorList>
            <consortium name="RefSeq"/>
        </authorList>
    </citation>
    <scope>IDENTIFICATION</scope>
    <source>
        <strain evidence="3">NI907</strain>
    </source>
</reference>
<reference evidence="2 3" key="1">
    <citation type="journal article" date="2019" name="Mol. Biol. Evol.">
        <title>Blast fungal genomes show frequent chromosomal changes, gene gains and losses, and effector gene turnover.</title>
        <authorList>
            <person name="Gomez Luciano L.B."/>
            <person name="Jason Tsai I."/>
            <person name="Chuma I."/>
            <person name="Tosa Y."/>
            <person name="Chen Y.H."/>
            <person name="Li J.Y."/>
            <person name="Li M.Y."/>
            <person name="Jade Lu M.Y."/>
            <person name="Nakayashiki H."/>
            <person name="Li W.H."/>
        </authorList>
    </citation>
    <scope>NUCLEOTIDE SEQUENCE [LARGE SCALE GENOMIC DNA]</scope>
    <source>
        <strain evidence="2 3">NI907</strain>
    </source>
</reference>
<organism evidence="2 3">
    <name type="scientific">Pyricularia grisea</name>
    <name type="common">Crabgrass-specific blast fungus</name>
    <name type="synonym">Magnaporthe grisea</name>
    <dbReference type="NCBI Taxonomy" id="148305"/>
    <lineage>
        <taxon>Eukaryota</taxon>
        <taxon>Fungi</taxon>
        <taxon>Dikarya</taxon>
        <taxon>Ascomycota</taxon>
        <taxon>Pezizomycotina</taxon>
        <taxon>Sordariomycetes</taxon>
        <taxon>Sordariomycetidae</taxon>
        <taxon>Magnaporthales</taxon>
        <taxon>Pyriculariaceae</taxon>
        <taxon>Pyricularia</taxon>
    </lineage>
</organism>
<dbReference type="Proteomes" id="UP000515153">
    <property type="component" value="Chromosome VII"/>
</dbReference>
<keyword evidence="1" id="KW-0732">Signal</keyword>
<evidence type="ECO:0000313" key="2">
    <source>
        <dbReference type="Proteomes" id="UP000515153"/>
    </source>
</evidence>
<dbReference type="AlphaFoldDB" id="A0A6P8AZI9"/>
<protein>
    <submittedName>
        <fullName evidence="3">Uncharacterized protein</fullName>
    </submittedName>
</protein>
<evidence type="ECO:0000256" key="1">
    <source>
        <dbReference type="SAM" id="SignalP"/>
    </source>
</evidence>